<dbReference type="PANTHER" id="PTHR43108:SF8">
    <property type="entry name" value="SD21168P"/>
    <property type="match status" value="1"/>
</dbReference>
<gene>
    <name evidence="2" type="ORF">MONBRDRAFT_29950</name>
</gene>
<dbReference type="GeneID" id="5895665"/>
<dbReference type="AlphaFoldDB" id="A9VCD9"/>
<reference evidence="2 3" key="1">
    <citation type="journal article" date="2008" name="Nature">
        <title>The genome of the choanoflagellate Monosiga brevicollis and the origin of metazoans.</title>
        <authorList>
            <consortium name="JGI Sequencing"/>
            <person name="King N."/>
            <person name="Westbrook M.J."/>
            <person name="Young S.L."/>
            <person name="Kuo A."/>
            <person name="Abedin M."/>
            <person name="Chapman J."/>
            <person name="Fairclough S."/>
            <person name="Hellsten U."/>
            <person name="Isogai Y."/>
            <person name="Letunic I."/>
            <person name="Marr M."/>
            <person name="Pincus D."/>
            <person name="Putnam N."/>
            <person name="Rokas A."/>
            <person name="Wright K.J."/>
            <person name="Zuzow R."/>
            <person name="Dirks W."/>
            <person name="Good M."/>
            <person name="Goodstein D."/>
            <person name="Lemons D."/>
            <person name="Li W."/>
            <person name="Lyons J.B."/>
            <person name="Morris A."/>
            <person name="Nichols S."/>
            <person name="Richter D.J."/>
            <person name="Salamov A."/>
            <person name="Bork P."/>
            <person name="Lim W.A."/>
            <person name="Manning G."/>
            <person name="Miller W.T."/>
            <person name="McGinnis W."/>
            <person name="Shapiro H."/>
            <person name="Tjian R."/>
            <person name="Grigoriev I.V."/>
            <person name="Rokhsar D."/>
        </authorList>
    </citation>
    <scope>NUCLEOTIDE SEQUENCE [LARGE SCALE GENOMIC DNA]</scope>
    <source>
        <strain evidence="3">MX1 / ATCC 50154</strain>
    </source>
</reference>
<dbReference type="InParanoid" id="A9VCD9"/>
<sequence length="383" mass="42362">MYHNIGPPSQSGNCMHVNTTNAVEPENSMFGLFKKAGYNVGVFGKLAMSYKTVDYIDSPLDYNNYVGVTYQRYFPNGTNYTRYTLCHTIPNNTNRQSHSPDHMPPTIPPVLPPELIQRTLDASILRYEHLWDNSSAPTTPNYNYSHSGAAQHVRQNPPLTTAVKCWEDQIPYLFAGPGLASGVELSSLIASTDLLPTLLELAGVPAPALLDGKSFAGLLKSATTSATLQTAGWRTYFLVEYLSVGTYFNDHSNIWQDGNQTSETCNAANPPVGPAQNTVDKDCIKSNGTGTGNCYFVDSTASNSWRMLRIISSTENTAYVEYDPSWQFKAAEDGTGLQWYELYDLDQDPYQMHNLFSNTSSDDRLRYHNLLSAAWSCSGSTCP</sequence>
<dbReference type="OMA" id="NSWRMLR"/>
<evidence type="ECO:0000313" key="3">
    <source>
        <dbReference type="Proteomes" id="UP000001357"/>
    </source>
</evidence>
<dbReference type="Proteomes" id="UP000001357">
    <property type="component" value="Unassembled WGS sequence"/>
</dbReference>
<dbReference type="EMBL" id="CH991581">
    <property type="protein sequence ID" value="EDQ84767.1"/>
    <property type="molecule type" value="Genomic_DNA"/>
</dbReference>
<protein>
    <recommendedName>
        <fullName evidence="4">Sulfatase N-terminal domain-containing protein</fullName>
    </recommendedName>
</protein>
<dbReference type="STRING" id="81824.A9VCD9"/>
<dbReference type="KEGG" id="mbr:MONBRDRAFT_29950"/>
<comment type="similarity">
    <text evidence="1">Belongs to the sulfatase family.</text>
</comment>
<evidence type="ECO:0000313" key="2">
    <source>
        <dbReference type="EMBL" id="EDQ84767.1"/>
    </source>
</evidence>
<organism evidence="2 3">
    <name type="scientific">Monosiga brevicollis</name>
    <name type="common">Choanoflagellate</name>
    <dbReference type="NCBI Taxonomy" id="81824"/>
    <lineage>
        <taxon>Eukaryota</taxon>
        <taxon>Choanoflagellata</taxon>
        <taxon>Craspedida</taxon>
        <taxon>Salpingoecidae</taxon>
        <taxon>Monosiga</taxon>
    </lineage>
</organism>
<proteinExistence type="inferred from homology"/>
<evidence type="ECO:0008006" key="4">
    <source>
        <dbReference type="Google" id="ProtNLM"/>
    </source>
</evidence>
<dbReference type="InterPro" id="IPR017850">
    <property type="entry name" value="Alkaline_phosphatase_core_sf"/>
</dbReference>
<evidence type="ECO:0000256" key="1">
    <source>
        <dbReference type="ARBA" id="ARBA00008779"/>
    </source>
</evidence>
<dbReference type="PANTHER" id="PTHR43108">
    <property type="entry name" value="N-ACETYLGLUCOSAMINE-6-SULFATASE FAMILY MEMBER"/>
    <property type="match status" value="1"/>
</dbReference>
<name>A9VCD9_MONBE</name>
<accession>A9VCD9</accession>
<dbReference type="SUPFAM" id="SSF53649">
    <property type="entry name" value="Alkaline phosphatase-like"/>
    <property type="match status" value="1"/>
</dbReference>
<dbReference type="Gene3D" id="3.40.720.10">
    <property type="entry name" value="Alkaline Phosphatase, subunit A"/>
    <property type="match status" value="1"/>
</dbReference>
<dbReference type="RefSeq" id="XP_001750417.1">
    <property type="nucleotide sequence ID" value="XM_001750365.1"/>
</dbReference>
<keyword evidence="3" id="KW-1185">Reference proteome</keyword>
<dbReference type="eggNOG" id="KOG3731">
    <property type="taxonomic scope" value="Eukaryota"/>
</dbReference>